<dbReference type="AlphaFoldDB" id="A0A9Y2IBV0"/>
<dbReference type="EMBL" id="CP127294">
    <property type="protein sequence ID" value="WIX76654.1"/>
    <property type="molecule type" value="Genomic_DNA"/>
</dbReference>
<accession>A0A9Y2IBV0</accession>
<reference evidence="1 2" key="1">
    <citation type="submission" date="2023-06" db="EMBL/GenBank/DDBJ databases">
        <authorList>
            <person name="Oyuntsetseg B."/>
            <person name="Kim S.B."/>
        </authorList>
    </citation>
    <scope>NUCLEOTIDE SEQUENCE [LARGE SCALE GENOMIC DNA]</scope>
    <source>
        <strain evidence="1 2">2-15</strain>
    </source>
</reference>
<name>A0A9Y2IBV0_9PSEU</name>
<evidence type="ECO:0000313" key="1">
    <source>
        <dbReference type="EMBL" id="WIX76654.1"/>
    </source>
</evidence>
<evidence type="ECO:0000313" key="2">
    <source>
        <dbReference type="Proteomes" id="UP001236014"/>
    </source>
</evidence>
<organism evidence="1 2">
    <name type="scientific">Amycolatopsis carbonis</name>
    <dbReference type="NCBI Taxonomy" id="715471"/>
    <lineage>
        <taxon>Bacteria</taxon>
        <taxon>Bacillati</taxon>
        <taxon>Actinomycetota</taxon>
        <taxon>Actinomycetes</taxon>
        <taxon>Pseudonocardiales</taxon>
        <taxon>Pseudonocardiaceae</taxon>
        <taxon>Amycolatopsis</taxon>
    </lineage>
</organism>
<protein>
    <submittedName>
        <fullName evidence="1">Uncharacterized protein</fullName>
    </submittedName>
</protein>
<gene>
    <name evidence="1" type="ORF">QRX50_35125</name>
</gene>
<dbReference type="KEGG" id="acab:QRX50_35125"/>
<dbReference type="RefSeq" id="WP_285967402.1">
    <property type="nucleotide sequence ID" value="NZ_CP127294.1"/>
</dbReference>
<proteinExistence type="predicted"/>
<sequence length="134" mass="14187">MSGVAHADGGPRHEFMGSANQGYRILGGTNEGPTHLGTIAAAVIRLAYNTPRTEYTVRLTTEPMSRLSPWKVNAVTKPELAVKISQLVAKSSSLPIGDVRIALLGNGNVGFAQRPSDGPEIVSFTITEEKDADA</sequence>
<dbReference type="Proteomes" id="UP001236014">
    <property type="component" value="Chromosome"/>
</dbReference>
<keyword evidence="2" id="KW-1185">Reference proteome</keyword>